<dbReference type="GO" id="GO:0016747">
    <property type="term" value="F:acyltransferase activity, transferring groups other than amino-acyl groups"/>
    <property type="evidence" value="ECO:0007669"/>
    <property type="project" value="InterPro"/>
</dbReference>
<dbReference type="PROSITE" id="PS51186">
    <property type="entry name" value="GNAT"/>
    <property type="match status" value="1"/>
</dbReference>
<keyword evidence="2" id="KW-0808">Transferase</keyword>
<dbReference type="Gene3D" id="3.40.630.30">
    <property type="match status" value="1"/>
</dbReference>
<dbReference type="Proteomes" id="UP000184339">
    <property type="component" value="Unassembled WGS sequence"/>
</dbReference>
<organism evidence="2 3">
    <name type="scientific">Duganella sacchari</name>
    <dbReference type="NCBI Taxonomy" id="551987"/>
    <lineage>
        <taxon>Bacteria</taxon>
        <taxon>Pseudomonadati</taxon>
        <taxon>Pseudomonadota</taxon>
        <taxon>Betaproteobacteria</taxon>
        <taxon>Burkholderiales</taxon>
        <taxon>Oxalobacteraceae</taxon>
        <taxon>Telluria group</taxon>
        <taxon>Duganella</taxon>
    </lineage>
</organism>
<dbReference type="InterPro" id="IPR050276">
    <property type="entry name" value="MshD_Acetyltransferase"/>
</dbReference>
<dbReference type="EMBL" id="FRCX01000009">
    <property type="protein sequence ID" value="SHN38958.1"/>
    <property type="molecule type" value="Genomic_DNA"/>
</dbReference>
<sequence length="146" mass="16761">MVTLEAITVDNFEDFMDMELPDSQRDYLASNAYSIAQARYYDDYIPRGIYHEGKPAGFLLYDRQSNNHVGEYGIYRFMVDHAQQGKGIGRRAMQLLLDELKAKPDVKLITICYKPDNANARAFYRSFGFEETGLDDIGEMIAVIRP</sequence>
<dbReference type="PANTHER" id="PTHR43617:SF2">
    <property type="entry name" value="UPF0039 PROTEIN SLL0451"/>
    <property type="match status" value="1"/>
</dbReference>
<keyword evidence="3" id="KW-1185">Reference proteome</keyword>
<dbReference type="Pfam" id="PF00583">
    <property type="entry name" value="Acetyltransf_1"/>
    <property type="match status" value="1"/>
</dbReference>
<dbReference type="InterPro" id="IPR000182">
    <property type="entry name" value="GNAT_dom"/>
</dbReference>
<dbReference type="InterPro" id="IPR016181">
    <property type="entry name" value="Acyl_CoA_acyltransferase"/>
</dbReference>
<name>A0A1M7R2I9_9BURK</name>
<reference evidence="3" key="1">
    <citation type="submission" date="2016-11" db="EMBL/GenBank/DDBJ databases">
        <authorList>
            <person name="Varghese N."/>
            <person name="Submissions S."/>
        </authorList>
    </citation>
    <scope>NUCLEOTIDE SEQUENCE [LARGE SCALE GENOMIC DNA]</scope>
    <source>
        <strain evidence="3">Sac-22</strain>
    </source>
</reference>
<evidence type="ECO:0000259" key="1">
    <source>
        <dbReference type="PROSITE" id="PS51186"/>
    </source>
</evidence>
<dbReference type="STRING" id="551987.SAMN05192549_109223"/>
<dbReference type="SUPFAM" id="SSF55729">
    <property type="entry name" value="Acyl-CoA N-acyltransferases (Nat)"/>
    <property type="match status" value="1"/>
</dbReference>
<dbReference type="CDD" id="cd04301">
    <property type="entry name" value="NAT_SF"/>
    <property type="match status" value="1"/>
</dbReference>
<protein>
    <submittedName>
        <fullName evidence="2">Diamine N-acetyltransferase</fullName>
    </submittedName>
</protein>
<gene>
    <name evidence="2" type="ORF">SAMN05192549_109223</name>
</gene>
<evidence type="ECO:0000313" key="3">
    <source>
        <dbReference type="Proteomes" id="UP000184339"/>
    </source>
</evidence>
<accession>A0A1M7R2I9</accession>
<feature type="domain" description="N-acetyltransferase" evidence="1">
    <location>
        <begin position="2"/>
        <end position="146"/>
    </location>
</feature>
<dbReference type="AlphaFoldDB" id="A0A1M7R2I9"/>
<proteinExistence type="predicted"/>
<evidence type="ECO:0000313" key="2">
    <source>
        <dbReference type="EMBL" id="SHN38958.1"/>
    </source>
</evidence>
<dbReference type="RefSeq" id="WP_072787286.1">
    <property type="nucleotide sequence ID" value="NZ_FRCX01000009.1"/>
</dbReference>
<dbReference type="PANTHER" id="PTHR43617">
    <property type="entry name" value="L-AMINO ACID N-ACETYLTRANSFERASE"/>
    <property type="match status" value="1"/>
</dbReference>